<dbReference type="Pfam" id="PF21716">
    <property type="entry name" value="dnstrm_HI1420"/>
    <property type="match status" value="1"/>
</dbReference>
<gene>
    <name evidence="1" type="ORF">SAMN05660443_0426</name>
</gene>
<reference evidence="1 2" key="1">
    <citation type="submission" date="2016-10" db="EMBL/GenBank/DDBJ databases">
        <authorList>
            <person name="de Groot N.N."/>
        </authorList>
    </citation>
    <scope>NUCLEOTIDE SEQUENCE [LARGE SCALE GENOMIC DNA]</scope>
    <source>
        <strain evidence="1 2">DSM 18438</strain>
    </source>
</reference>
<protein>
    <submittedName>
        <fullName evidence="1">Probable addiction module antidote protein</fullName>
    </submittedName>
</protein>
<accession>A0A1I1EEH6</accession>
<dbReference type="PANTHER" id="PTHR40275">
    <property type="entry name" value="SSL7038 PROTEIN"/>
    <property type="match status" value="1"/>
</dbReference>
<dbReference type="STRING" id="1122252.SAMN05660443_0426"/>
<dbReference type="RefSeq" id="WP_091958436.1">
    <property type="nucleotide sequence ID" value="NZ_FOLH01000001.1"/>
</dbReference>
<evidence type="ECO:0000313" key="1">
    <source>
        <dbReference type="EMBL" id="SFB83333.1"/>
    </source>
</evidence>
<evidence type="ECO:0000313" key="2">
    <source>
        <dbReference type="Proteomes" id="UP000199058"/>
    </source>
</evidence>
<dbReference type="SUPFAM" id="SSF47413">
    <property type="entry name" value="lambda repressor-like DNA-binding domains"/>
    <property type="match status" value="1"/>
</dbReference>
<proteinExistence type="predicted"/>
<keyword evidence="2" id="KW-1185">Reference proteome</keyword>
<dbReference type="GO" id="GO:0003677">
    <property type="term" value="F:DNA binding"/>
    <property type="evidence" value="ECO:0007669"/>
    <property type="project" value="InterPro"/>
</dbReference>
<dbReference type="NCBIfam" id="TIGR02684">
    <property type="entry name" value="dnstrm_HI1420"/>
    <property type="match status" value="1"/>
</dbReference>
<name>A0A1I1EEH6_9GAMM</name>
<dbReference type="PANTHER" id="PTHR40275:SF1">
    <property type="entry name" value="SSL7038 PROTEIN"/>
    <property type="match status" value="1"/>
</dbReference>
<dbReference type="EMBL" id="FOLH01000001">
    <property type="protein sequence ID" value="SFB83333.1"/>
    <property type="molecule type" value="Genomic_DNA"/>
</dbReference>
<dbReference type="Proteomes" id="UP000199058">
    <property type="component" value="Unassembled WGS sequence"/>
</dbReference>
<dbReference type="InterPro" id="IPR014057">
    <property type="entry name" value="HI1420"/>
</dbReference>
<organism evidence="1 2">
    <name type="scientific">Marinospirillum celere</name>
    <dbReference type="NCBI Taxonomy" id="1122252"/>
    <lineage>
        <taxon>Bacteria</taxon>
        <taxon>Pseudomonadati</taxon>
        <taxon>Pseudomonadota</taxon>
        <taxon>Gammaproteobacteria</taxon>
        <taxon>Oceanospirillales</taxon>
        <taxon>Oceanospirillaceae</taxon>
        <taxon>Marinospirillum</taxon>
    </lineage>
</organism>
<dbReference type="OrthoDB" id="9798416at2"/>
<sequence>MAELITQNFDAAEYLTTPDLVREYLQACLDEGDLDFFIQALGDAARSEGMSKIAKEAGLGRESLYKAFGKGKHPRFETVYKVLNALDMRIRIE</sequence>
<dbReference type="AlphaFoldDB" id="A0A1I1EEH6"/>
<dbReference type="InterPro" id="IPR010982">
    <property type="entry name" value="Lambda_DNA-bd_dom_sf"/>
</dbReference>